<accession>A0A1I2ZEC6</accession>
<dbReference type="AlphaFoldDB" id="A0A1I2ZEC6"/>
<keyword evidence="6" id="KW-1185">Reference proteome</keyword>
<dbReference type="PRINTS" id="PR00069">
    <property type="entry name" value="ALDKETRDTASE"/>
</dbReference>
<feature type="domain" description="4Fe-4S ferredoxin-type" evidence="4">
    <location>
        <begin position="258"/>
        <end position="287"/>
    </location>
</feature>
<dbReference type="InterPro" id="IPR020471">
    <property type="entry name" value="AKR"/>
</dbReference>
<dbReference type="InterPro" id="IPR036812">
    <property type="entry name" value="NAD(P)_OxRdtase_dom_sf"/>
</dbReference>
<dbReference type="GO" id="GO:0016491">
    <property type="term" value="F:oxidoreductase activity"/>
    <property type="evidence" value="ECO:0007669"/>
    <property type="project" value="InterPro"/>
</dbReference>
<evidence type="ECO:0000256" key="1">
    <source>
        <dbReference type="ARBA" id="ARBA00022723"/>
    </source>
</evidence>
<dbReference type="PROSITE" id="PS00198">
    <property type="entry name" value="4FE4S_FER_1"/>
    <property type="match status" value="1"/>
</dbReference>
<feature type="domain" description="4Fe-4S ferredoxin-type" evidence="4">
    <location>
        <begin position="288"/>
        <end position="315"/>
    </location>
</feature>
<name>A0A1I2ZEC6_9FIRM</name>
<evidence type="ECO:0000313" key="5">
    <source>
        <dbReference type="EMBL" id="SFH35869.1"/>
    </source>
</evidence>
<dbReference type="STRING" id="341036.SAMN05660649_04881"/>
<reference evidence="6" key="1">
    <citation type="submission" date="2016-10" db="EMBL/GenBank/DDBJ databases">
        <authorList>
            <person name="Varghese N."/>
            <person name="Submissions S."/>
        </authorList>
    </citation>
    <scope>NUCLEOTIDE SEQUENCE [LARGE SCALE GENOMIC DNA]</scope>
    <source>
        <strain evidence="6">DSM 17038</strain>
    </source>
</reference>
<dbReference type="Pfam" id="PF00248">
    <property type="entry name" value="Aldo_ket_red"/>
    <property type="match status" value="1"/>
</dbReference>
<dbReference type="EMBL" id="FOOX01000027">
    <property type="protein sequence ID" value="SFH35869.1"/>
    <property type="molecule type" value="Genomic_DNA"/>
</dbReference>
<dbReference type="SUPFAM" id="SSF54862">
    <property type="entry name" value="4Fe-4S ferredoxins"/>
    <property type="match status" value="1"/>
</dbReference>
<keyword evidence="1" id="KW-0479">Metal-binding</keyword>
<dbReference type="GO" id="GO:0046872">
    <property type="term" value="F:metal ion binding"/>
    <property type="evidence" value="ECO:0007669"/>
    <property type="project" value="UniProtKB-KW"/>
</dbReference>
<protein>
    <submittedName>
        <fullName evidence="5">Predicted oxidoreductase</fullName>
    </submittedName>
</protein>
<evidence type="ECO:0000256" key="3">
    <source>
        <dbReference type="ARBA" id="ARBA00023014"/>
    </source>
</evidence>
<evidence type="ECO:0000256" key="2">
    <source>
        <dbReference type="ARBA" id="ARBA00023004"/>
    </source>
</evidence>
<dbReference type="RefSeq" id="WP_092475630.1">
    <property type="nucleotide sequence ID" value="NZ_FOOX01000027.1"/>
</dbReference>
<evidence type="ECO:0000259" key="4">
    <source>
        <dbReference type="PROSITE" id="PS51379"/>
    </source>
</evidence>
<proteinExistence type="predicted"/>
<dbReference type="PANTHER" id="PTHR42686:SF1">
    <property type="entry name" value="GH17980P-RELATED"/>
    <property type="match status" value="1"/>
</dbReference>
<gene>
    <name evidence="5" type="ORF">SAMN05660649_04881</name>
</gene>
<keyword evidence="3" id="KW-0411">Iron-sulfur</keyword>
<dbReference type="GO" id="GO:0005829">
    <property type="term" value="C:cytosol"/>
    <property type="evidence" value="ECO:0007669"/>
    <property type="project" value="TreeGrafter"/>
</dbReference>
<evidence type="ECO:0000313" key="6">
    <source>
        <dbReference type="Proteomes" id="UP000199337"/>
    </source>
</evidence>
<sequence length="315" mass="34571">MQYHQLGTTGLLVSRLCFGTLTISPLQRSFSIPEGAKLIRAALEMGVNFIDTAEIYDCYPYIREALTGYSGEAVIATKTYAYSGAGMEQSINKCLKAINREYVDIMLLHEQESVYTVKGHWEAVEAMVRAREKGLIRAIGISTHYVAGVRAAASIPEFDVIHPIINKYGIGIQDGLTKDMLEAISFAAIMGKGLYGMKCFGGGHLIPQAEEALDFILSVRELAAVAVGMQCLEEIKYNVAKFSGVEPESDLNEKLSRNKRVLHIEKWCRGCGQCVEKCTAGALKVVEGTAKVDMLRCRLCGYCASVCPEFCIKVI</sequence>
<organism evidence="5 6">
    <name type="scientific">Desulfotruncus arcticus DSM 17038</name>
    <dbReference type="NCBI Taxonomy" id="1121424"/>
    <lineage>
        <taxon>Bacteria</taxon>
        <taxon>Bacillati</taxon>
        <taxon>Bacillota</taxon>
        <taxon>Clostridia</taxon>
        <taxon>Eubacteriales</taxon>
        <taxon>Desulfallaceae</taxon>
        <taxon>Desulfotruncus</taxon>
    </lineage>
</organism>
<dbReference type="PANTHER" id="PTHR42686">
    <property type="entry name" value="GH17980P-RELATED"/>
    <property type="match status" value="1"/>
</dbReference>
<keyword evidence="2" id="KW-0408">Iron</keyword>
<dbReference type="PROSITE" id="PS51379">
    <property type="entry name" value="4FE4S_FER_2"/>
    <property type="match status" value="2"/>
</dbReference>
<dbReference type="Pfam" id="PF13237">
    <property type="entry name" value="Fer4_10"/>
    <property type="match status" value="1"/>
</dbReference>
<dbReference type="InterPro" id="IPR017900">
    <property type="entry name" value="4Fe4S_Fe_S_CS"/>
</dbReference>
<dbReference type="InterPro" id="IPR017896">
    <property type="entry name" value="4Fe4S_Fe-S-bd"/>
</dbReference>
<dbReference type="Gene3D" id="3.20.20.100">
    <property type="entry name" value="NADP-dependent oxidoreductase domain"/>
    <property type="match status" value="1"/>
</dbReference>
<dbReference type="SUPFAM" id="SSF51430">
    <property type="entry name" value="NAD(P)-linked oxidoreductase"/>
    <property type="match status" value="1"/>
</dbReference>
<dbReference type="GO" id="GO:0051536">
    <property type="term" value="F:iron-sulfur cluster binding"/>
    <property type="evidence" value="ECO:0007669"/>
    <property type="project" value="UniProtKB-KW"/>
</dbReference>
<dbReference type="Proteomes" id="UP000199337">
    <property type="component" value="Unassembled WGS sequence"/>
</dbReference>
<dbReference type="Gene3D" id="3.30.70.20">
    <property type="match status" value="1"/>
</dbReference>
<dbReference type="CDD" id="cd19100">
    <property type="entry name" value="AKR_unchar"/>
    <property type="match status" value="1"/>
</dbReference>
<dbReference type="InterPro" id="IPR023210">
    <property type="entry name" value="NADP_OxRdtase_dom"/>
</dbReference>
<dbReference type="OrthoDB" id="9804790at2"/>